<feature type="region of interest" description="Disordered" evidence="1">
    <location>
        <begin position="199"/>
        <end position="326"/>
    </location>
</feature>
<feature type="chain" id="PRO_5044247415" evidence="2">
    <location>
        <begin position="37"/>
        <end position="326"/>
    </location>
</feature>
<dbReference type="OrthoDB" id="10035564at2759"/>
<evidence type="ECO:0000256" key="2">
    <source>
        <dbReference type="SAM" id="SignalP"/>
    </source>
</evidence>
<accession>A0A8J1T4W2</accession>
<feature type="non-terminal residue" evidence="3">
    <location>
        <position position="326"/>
    </location>
</feature>
<comment type="caution">
    <text evidence="3">The sequence shown here is derived from an EMBL/GenBank/DDBJ whole genome shotgun (WGS) entry which is preliminary data.</text>
</comment>
<proteinExistence type="predicted"/>
<dbReference type="AlphaFoldDB" id="A0A8J1T4W2"/>
<evidence type="ECO:0000256" key="1">
    <source>
        <dbReference type="SAM" id="MobiDB-lite"/>
    </source>
</evidence>
<protein>
    <submittedName>
        <fullName evidence="3">Uncharacterized protein</fullName>
    </submittedName>
</protein>
<organism evidence="3 4">
    <name type="scientific">Owenia fusiformis</name>
    <name type="common">Polychaete worm</name>
    <dbReference type="NCBI Taxonomy" id="6347"/>
    <lineage>
        <taxon>Eukaryota</taxon>
        <taxon>Metazoa</taxon>
        <taxon>Spiralia</taxon>
        <taxon>Lophotrochozoa</taxon>
        <taxon>Annelida</taxon>
        <taxon>Polychaeta</taxon>
        <taxon>Sedentaria</taxon>
        <taxon>Canalipalpata</taxon>
        <taxon>Sabellida</taxon>
        <taxon>Oweniida</taxon>
        <taxon>Oweniidae</taxon>
        <taxon>Owenia</taxon>
    </lineage>
</organism>
<feature type="compositionally biased region" description="Low complexity" evidence="1">
    <location>
        <begin position="204"/>
        <end position="326"/>
    </location>
</feature>
<dbReference type="Proteomes" id="UP000749559">
    <property type="component" value="Unassembled WGS sequence"/>
</dbReference>
<keyword evidence="4" id="KW-1185">Reference proteome</keyword>
<evidence type="ECO:0000313" key="3">
    <source>
        <dbReference type="EMBL" id="CAH1784802.1"/>
    </source>
</evidence>
<dbReference type="EMBL" id="CAIIXF020000005">
    <property type="protein sequence ID" value="CAH1784802.1"/>
    <property type="molecule type" value="Genomic_DNA"/>
</dbReference>
<feature type="signal peptide" evidence="2">
    <location>
        <begin position="1"/>
        <end position="36"/>
    </location>
</feature>
<evidence type="ECO:0000313" key="4">
    <source>
        <dbReference type="Proteomes" id="UP000749559"/>
    </source>
</evidence>
<keyword evidence="2" id="KW-0732">Signal</keyword>
<reference evidence="3" key="1">
    <citation type="submission" date="2022-03" db="EMBL/GenBank/DDBJ databases">
        <authorList>
            <person name="Martin C."/>
        </authorList>
    </citation>
    <scope>NUCLEOTIDE SEQUENCE</scope>
</reference>
<sequence>LNRFAAGSGYRHLQCSMMSLIRTVILAVCCIRNGAARQTRGMLPIVQGSYTFRSGGEKVFLLGETDSTAVLSAGLVESFEAWIDEPAPLSFQVWRPKLDDQYELVGQVRVPDDSLRKGHLIFPLEPSEKFIIADGDALGFYAHTQVIPVSASFNTNSKIKQLTTLDGEHAVGDIETFDDIPYPYSFAFAVNYDEIEPTTEAPSTQLPTTTEPATQPPTTTNPATNTSTTTQKTAQPPITTKSATQPPTTTKQATQPPTTIQQATQPPTTTQQITQPPITTKSATQPPTITKLTTEPSTTTKPATQPPTTTQQATQPPTTTQQVTQP</sequence>
<feature type="non-terminal residue" evidence="3">
    <location>
        <position position="1"/>
    </location>
</feature>
<name>A0A8J1T4W2_OWEFU</name>
<gene>
    <name evidence="3" type="ORF">OFUS_LOCUS10938</name>
</gene>